<evidence type="ECO:0000313" key="1">
    <source>
        <dbReference type="EMBL" id="EKX74230.1"/>
    </source>
</evidence>
<dbReference type="eggNOG" id="ENOG502S6EW">
    <property type="taxonomic scope" value="Eukaryota"/>
</dbReference>
<evidence type="ECO:0000313" key="2">
    <source>
        <dbReference type="Proteomes" id="UP000031512"/>
    </source>
</evidence>
<keyword evidence="2" id="KW-1185">Reference proteome</keyword>
<dbReference type="EMBL" id="ACOU01000002">
    <property type="protein sequence ID" value="EKX74230.1"/>
    <property type="molecule type" value="Genomic_DNA"/>
</dbReference>
<name>L1LG41_THEEQ</name>
<evidence type="ECO:0008006" key="3">
    <source>
        <dbReference type="Google" id="ProtNLM"/>
    </source>
</evidence>
<dbReference type="AlphaFoldDB" id="L1LG41"/>
<dbReference type="InterPro" id="IPR023393">
    <property type="entry name" value="START-like_dom_sf"/>
</dbReference>
<dbReference type="Proteomes" id="UP000031512">
    <property type="component" value="Unassembled WGS sequence"/>
</dbReference>
<organism evidence="1 2">
    <name type="scientific">Theileria equi strain WA</name>
    <dbReference type="NCBI Taxonomy" id="1537102"/>
    <lineage>
        <taxon>Eukaryota</taxon>
        <taxon>Sar</taxon>
        <taxon>Alveolata</taxon>
        <taxon>Apicomplexa</taxon>
        <taxon>Aconoidasida</taxon>
        <taxon>Piroplasmida</taxon>
        <taxon>Theileriidae</taxon>
        <taxon>Theileria</taxon>
    </lineage>
</organism>
<dbReference type="SUPFAM" id="SSF55961">
    <property type="entry name" value="Bet v1-like"/>
    <property type="match status" value="1"/>
</dbReference>
<accession>L1LG41</accession>
<sequence>MTTEGAQAGVDEHGSVHTVEDCTSQLSKVSITEGEGIANSSGVECNGSVSGKQVKLPANLEDVSGLDPEIVERAFLLFIDRSNASAKHAIYETRNTLADKIICNIFKKLHDIYAKEDERHDFADLLDKQRYFPLMNLEANIPASVPESIVTKLREIANDTAYRHNLVERLLVLDALTLFNIQELRTSCETFRQPIIGELWPVSLKLTLEPKSEEPELPKQDATAKPASFHGQLDGTYVNFKPVNADELSEEEEEEEVSPFSDDFKVEKSPDIVSNISKAVGYKSISKMFSSGSKKLFKQINKLKVKNEEEGWVREPHKNLETVYRMENDIITIKLRGKLPYDLLKILTIINETEFSSAWVPFVKDASDLHAYTKTSKLIYQKCDYPIMGHKETVLYGLSTNILEEANCVVIACRNPPNTQGEFEKFGRILKKGGIPDTGKVISRDGDDYKFLDHVMEKFSAKTYQRGQEICFVLFPAGEHTILEFYLNIILEAKIPMSFVKFIVKKVASGMYKKIAQQGKRFDDGQFTECIRKRREFYSWMEKIYEDYKAVHEKDNKEKFKHMSTYDPNQEL</sequence>
<protein>
    <recommendedName>
        <fullName evidence="3">START domain-containing protein</fullName>
    </recommendedName>
</protein>
<dbReference type="OrthoDB" id="360784at2759"/>
<dbReference type="Gene3D" id="3.30.530.20">
    <property type="match status" value="1"/>
</dbReference>
<dbReference type="RefSeq" id="XP_004833682.1">
    <property type="nucleotide sequence ID" value="XM_004833625.1"/>
</dbReference>
<dbReference type="KEGG" id="beq:BEWA_042680"/>
<dbReference type="VEuPathDB" id="PiroplasmaDB:BEWA_042680"/>
<proteinExistence type="predicted"/>
<comment type="caution">
    <text evidence="1">The sequence shown here is derived from an EMBL/GenBank/DDBJ whole genome shotgun (WGS) entry which is preliminary data.</text>
</comment>
<dbReference type="GeneID" id="15807678"/>
<reference evidence="1 2" key="1">
    <citation type="journal article" date="2012" name="BMC Genomics">
        <title>Comparative genomic analysis and phylogenetic position of Theileria equi.</title>
        <authorList>
            <person name="Kappmeyer L.S."/>
            <person name="Thiagarajan M."/>
            <person name="Herndon D.R."/>
            <person name="Ramsay J.D."/>
            <person name="Caler E."/>
            <person name="Djikeng A."/>
            <person name="Gillespie J.J."/>
            <person name="Lau A.O."/>
            <person name="Roalson E.H."/>
            <person name="Silva J.C."/>
            <person name="Silva M.G."/>
            <person name="Suarez C.E."/>
            <person name="Ueti M.W."/>
            <person name="Nene V.M."/>
            <person name="Mealey R.H."/>
            <person name="Knowles D.P."/>
            <person name="Brayton K.A."/>
        </authorList>
    </citation>
    <scope>NUCLEOTIDE SEQUENCE [LARGE SCALE GENOMIC DNA]</scope>
    <source>
        <strain evidence="1 2">WA</strain>
    </source>
</reference>
<gene>
    <name evidence="1" type="ORF">BEWA_042680</name>
</gene>